<dbReference type="RefSeq" id="WP_284300437.1">
    <property type="nucleotide sequence ID" value="NZ_BSVA01000001.1"/>
</dbReference>
<comment type="caution">
    <text evidence="2">The sequence shown here is derived from an EMBL/GenBank/DDBJ whole genome shotgun (WGS) entry which is preliminary data.</text>
</comment>
<dbReference type="Pfam" id="PF00652">
    <property type="entry name" value="Ricin_B_lectin"/>
    <property type="match status" value="1"/>
</dbReference>
<dbReference type="InterPro" id="IPR035992">
    <property type="entry name" value="Ricin_B-like_lectins"/>
</dbReference>
<evidence type="ECO:0000313" key="3">
    <source>
        <dbReference type="Proteomes" id="UP001157069"/>
    </source>
</evidence>
<evidence type="ECO:0000259" key="1">
    <source>
        <dbReference type="SMART" id="SM00458"/>
    </source>
</evidence>
<dbReference type="InterPro" id="IPR000772">
    <property type="entry name" value="Ricin_B_lectin"/>
</dbReference>
<feature type="domain" description="Ricin B lectin" evidence="1">
    <location>
        <begin position="221"/>
        <end position="355"/>
    </location>
</feature>
<proteinExistence type="predicted"/>
<gene>
    <name evidence="2" type="ORF">GCM10025869_24180</name>
</gene>
<dbReference type="SUPFAM" id="SSF50370">
    <property type="entry name" value="Ricin B-like lectins"/>
    <property type="match status" value="1"/>
</dbReference>
<dbReference type="CDD" id="cd00161">
    <property type="entry name" value="beta-trefoil_Ricin-like"/>
    <property type="match status" value="1"/>
</dbReference>
<dbReference type="SMART" id="SM00458">
    <property type="entry name" value="RICIN"/>
    <property type="match status" value="1"/>
</dbReference>
<name>A0ABQ6JV62_9MICO</name>
<protein>
    <recommendedName>
        <fullName evidence="1">Ricin B lectin domain-containing protein</fullName>
    </recommendedName>
</protein>
<reference evidence="3" key="1">
    <citation type="journal article" date="2019" name="Int. J. Syst. Evol. Microbiol.">
        <title>The Global Catalogue of Microorganisms (GCM) 10K type strain sequencing project: providing services to taxonomists for standard genome sequencing and annotation.</title>
        <authorList>
            <consortium name="The Broad Institute Genomics Platform"/>
            <consortium name="The Broad Institute Genome Sequencing Center for Infectious Disease"/>
            <person name="Wu L."/>
            <person name="Ma J."/>
        </authorList>
    </citation>
    <scope>NUCLEOTIDE SEQUENCE [LARGE SCALE GENOMIC DNA]</scope>
    <source>
        <strain evidence="3">NBRC 108755</strain>
    </source>
</reference>
<dbReference type="EMBL" id="BSVA01000001">
    <property type="protein sequence ID" value="GMA91889.1"/>
    <property type="molecule type" value="Genomic_DNA"/>
</dbReference>
<sequence length="462" mass="47458">MRRRPAASGLRRRFNAMAIVAAIAVFSVLAGTGASYAYWSANASRTVNSTTGNVQVTVSGFTAGQIQNHVKQTVGYVTVTNTTVQNASSTTPATLSLTVGAGGGNAFATAAGVVVWPAAGNSSANCTLAATTPGSQSGSWSPGVTITGSLAKGASAIYCVRTTVANPVDAGSASGTTSFAATVSATLSVHNFTGTASMAPTMSTAHIYPLGSPTLNSWMRVRLGSITGRNCLDVSGSGGAGTVVIQWGCHANPNQKWRITSVAGTDYVRLAPQHADTTRLAATSTSNGADITIQAANTANTLQDWQFQQSATGRYQLVNRATGYCLTSQSLTADVGTAMTQTPCNSSDLQWFLPDVSLPNFTCSVSGTGNTRTLSLSWGSTVGTFALWIDGAAVAPSSGPSSTGLTRQIAEGSYSVGTHSYEVRDANGATVGGGQFTMTNETYWIVWPLYQGTRLVLTGCTP</sequence>
<accession>A0ABQ6JV62</accession>
<dbReference type="Gene3D" id="2.80.10.50">
    <property type="match status" value="2"/>
</dbReference>
<dbReference type="PROSITE" id="PS50231">
    <property type="entry name" value="RICIN_B_LECTIN"/>
    <property type="match status" value="1"/>
</dbReference>
<dbReference type="Proteomes" id="UP001157069">
    <property type="component" value="Unassembled WGS sequence"/>
</dbReference>
<organism evidence="2 3">
    <name type="scientific">Homoserinibacter gongjuensis</name>
    <dbReference type="NCBI Taxonomy" id="1162968"/>
    <lineage>
        <taxon>Bacteria</taxon>
        <taxon>Bacillati</taxon>
        <taxon>Actinomycetota</taxon>
        <taxon>Actinomycetes</taxon>
        <taxon>Micrococcales</taxon>
        <taxon>Microbacteriaceae</taxon>
        <taxon>Homoserinibacter</taxon>
    </lineage>
</organism>
<evidence type="ECO:0000313" key="2">
    <source>
        <dbReference type="EMBL" id="GMA91889.1"/>
    </source>
</evidence>
<keyword evidence="3" id="KW-1185">Reference proteome</keyword>